<evidence type="ECO:0000256" key="8">
    <source>
        <dbReference type="ARBA" id="ARBA00023326"/>
    </source>
</evidence>
<name>A0ABR1P7G7_DIAER</name>
<gene>
    <name evidence="10" type="ORF">SLS63_006739</name>
</gene>
<evidence type="ECO:0000259" key="9">
    <source>
        <dbReference type="PROSITE" id="PS51910"/>
    </source>
</evidence>
<evidence type="ECO:0000256" key="5">
    <source>
        <dbReference type="ARBA" id="ARBA00023024"/>
    </source>
</evidence>
<comment type="subcellular location">
    <subcellularLocation>
        <location evidence="2">Secreted</location>
    </subcellularLocation>
</comment>
<evidence type="ECO:0000256" key="3">
    <source>
        <dbReference type="ARBA" id="ARBA00022525"/>
    </source>
</evidence>
<keyword evidence="7" id="KW-0326">Glycosidase</keyword>
<sequence>MSKPLVATYWLLPEGSMPNDPSVIPPEWKFARFDTTDILFVVPFFVLPRQDPATGNTTYKFGLQDGEADNGWLGRYENRYKWIVAEARTQNPHIRIIAGMMMATDSKQNPPQIGDLGILQTPDSRTEFATSVKELLLEKSRETYLNSAGVAVSARIDGFDIDLEEGNLQPYLPEFLTKQRSAFDSVGPSQKLYLSVTPAWTQCLDNSCAASLDYLNMQNYDGGRDTSPEDYRGVIPDLKYAQMLWGMSSESPGELNTCTSVGDAVSRCKSLGLGGVMTWRLNSSNWVYQEMLQIQLYAEVKDIAYPVELGDLVSKGWQTGGKDAGGNPISPWTEQDWIANGEWRGTQ</sequence>
<keyword evidence="8" id="KW-0624">Polysaccharide degradation</keyword>
<keyword evidence="4" id="KW-0378">Hydrolase</keyword>
<dbReference type="PROSITE" id="PS51910">
    <property type="entry name" value="GH18_2"/>
    <property type="match status" value="1"/>
</dbReference>
<evidence type="ECO:0000256" key="2">
    <source>
        <dbReference type="ARBA" id="ARBA00004613"/>
    </source>
</evidence>
<keyword evidence="11" id="KW-1185">Reference proteome</keyword>
<dbReference type="InterPro" id="IPR001579">
    <property type="entry name" value="Glyco_hydro_18_chit_AS"/>
</dbReference>
<dbReference type="EMBL" id="JAKNSF020000034">
    <property type="protein sequence ID" value="KAK7728291.1"/>
    <property type="molecule type" value="Genomic_DNA"/>
</dbReference>
<evidence type="ECO:0000256" key="1">
    <source>
        <dbReference type="ARBA" id="ARBA00000822"/>
    </source>
</evidence>
<feature type="domain" description="GH18" evidence="9">
    <location>
        <begin position="4"/>
        <end position="294"/>
    </location>
</feature>
<keyword evidence="3" id="KW-0964">Secreted</keyword>
<comment type="catalytic activity">
    <reaction evidence="1">
        <text>Random endo-hydrolysis of N-acetyl-beta-D-glucosaminide (1-&gt;4)-beta-linkages in chitin and chitodextrins.</text>
        <dbReference type="EC" id="3.2.1.14"/>
    </reaction>
</comment>
<evidence type="ECO:0000256" key="6">
    <source>
        <dbReference type="ARBA" id="ARBA00023277"/>
    </source>
</evidence>
<evidence type="ECO:0000256" key="4">
    <source>
        <dbReference type="ARBA" id="ARBA00022801"/>
    </source>
</evidence>
<dbReference type="Gene3D" id="3.20.20.80">
    <property type="entry name" value="Glycosidases"/>
    <property type="match status" value="1"/>
</dbReference>
<dbReference type="Proteomes" id="UP001430848">
    <property type="component" value="Unassembled WGS sequence"/>
</dbReference>
<dbReference type="PROSITE" id="PS01095">
    <property type="entry name" value="GH18_1"/>
    <property type="match status" value="1"/>
</dbReference>
<evidence type="ECO:0000313" key="10">
    <source>
        <dbReference type="EMBL" id="KAK7728291.1"/>
    </source>
</evidence>
<comment type="caution">
    <text evidence="10">The sequence shown here is derived from an EMBL/GenBank/DDBJ whole genome shotgun (WGS) entry which is preliminary data.</text>
</comment>
<keyword evidence="6" id="KW-0119">Carbohydrate metabolism</keyword>
<dbReference type="InterPro" id="IPR001223">
    <property type="entry name" value="Glyco_hydro18_cat"/>
</dbReference>
<protein>
    <recommendedName>
        <fullName evidence="9">GH18 domain-containing protein</fullName>
    </recommendedName>
</protein>
<accession>A0ABR1P7G7</accession>
<evidence type="ECO:0000313" key="11">
    <source>
        <dbReference type="Proteomes" id="UP001430848"/>
    </source>
</evidence>
<dbReference type="SUPFAM" id="SSF51445">
    <property type="entry name" value="(Trans)glycosidases"/>
    <property type="match status" value="1"/>
</dbReference>
<proteinExistence type="predicted"/>
<dbReference type="InterPro" id="IPR017853">
    <property type="entry name" value="GH"/>
</dbReference>
<reference evidence="10 11" key="1">
    <citation type="submission" date="2024-02" db="EMBL/GenBank/DDBJ databases">
        <title>De novo assembly and annotation of 12 fungi associated with fruit tree decline syndrome in Ontario, Canada.</title>
        <authorList>
            <person name="Sulman M."/>
            <person name="Ellouze W."/>
            <person name="Ilyukhin E."/>
        </authorList>
    </citation>
    <scope>NUCLEOTIDE SEQUENCE [LARGE SCALE GENOMIC DNA]</scope>
    <source>
        <strain evidence="10 11">M169</strain>
    </source>
</reference>
<evidence type="ECO:0000256" key="7">
    <source>
        <dbReference type="ARBA" id="ARBA00023295"/>
    </source>
</evidence>
<organism evidence="10 11">
    <name type="scientific">Diaporthe eres</name>
    <name type="common">Phomopsis oblonga</name>
    <dbReference type="NCBI Taxonomy" id="83184"/>
    <lineage>
        <taxon>Eukaryota</taxon>
        <taxon>Fungi</taxon>
        <taxon>Dikarya</taxon>
        <taxon>Ascomycota</taxon>
        <taxon>Pezizomycotina</taxon>
        <taxon>Sordariomycetes</taxon>
        <taxon>Sordariomycetidae</taxon>
        <taxon>Diaporthales</taxon>
        <taxon>Diaporthaceae</taxon>
        <taxon>Diaporthe</taxon>
        <taxon>Diaporthe eres species complex</taxon>
    </lineage>
</organism>
<keyword evidence="5" id="KW-0146">Chitin degradation</keyword>